<dbReference type="Proteomes" id="UP000003299">
    <property type="component" value="Unassembled WGS sequence"/>
</dbReference>
<protein>
    <submittedName>
        <fullName evidence="2">Hemagluttinin repeat protein</fullName>
    </submittedName>
</protein>
<feature type="region of interest" description="Disordered" evidence="1">
    <location>
        <begin position="471"/>
        <end position="490"/>
    </location>
</feature>
<dbReference type="GO" id="GO:0003824">
    <property type="term" value="F:catalytic activity"/>
    <property type="evidence" value="ECO:0007669"/>
    <property type="project" value="UniProtKB-ARBA"/>
</dbReference>
<evidence type="ECO:0000313" key="3">
    <source>
        <dbReference type="Proteomes" id="UP000003299"/>
    </source>
</evidence>
<accession>F0BJW7</accession>
<proteinExistence type="predicted"/>
<reference evidence="2 3" key="1">
    <citation type="journal article" date="2011" name="BMC Genomics">
        <title>Comparative genomics reveals diversity among xanthomonads infecting tomato and pepper.</title>
        <authorList>
            <person name="Potnis N."/>
            <person name="Krasileva K."/>
            <person name="Chow V."/>
            <person name="Almeida N.F."/>
            <person name="Patil P.B."/>
            <person name="Ryan R.P."/>
            <person name="Sharlach M."/>
            <person name="Behlau F."/>
            <person name="Dow J.M."/>
            <person name="Momol M.T."/>
            <person name="White F.F."/>
            <person name="Preston J.F."/>
            <person name="Vinatzer B.A."/>
            <person name="Koebnik R."/>
            <person name="Setubal J.C."/>
            <person name="Norman D.J."/>
            <person name="Staskawicz B.J."/>
            <person name="Jones J.B."/>
        </authorList>
    </citation>
    <scope>NUCLEOTIDE SEQUENCE [LARGE SCALE GENOMIC DNA]</scope>
    <source>
        <strain evidence="2 3">ATCC 35937</strain>
    </source>
</reference>
<dbReference type="InterPro" id="IPR025157">
    <property type="entry name" value="Hemagglutinin_rpt"/>
</dbReference>
<dbReference type="eggNOG" id="COG3210">
    <property type="taxonomic scope" value="Bacteria"/>
</dbReference>
<organism evidence="2 3">
    <name type="scientific">Xanthomonas vesicatoria ATCC 35937</name>
    <dbReference type="NCBI Taxonomy" id="925775"/>
    <lineage>
        <taxon>Bacteria</taxon>
        <taxon>Pseudomonadati</taxon>
        <taxon>Pseudomonadota</taxon>
        <taxon>Gammaproteobacteria</taxon>
        <taxon>Lysobacterales</taxon>
        <taxon>Lysobacteraceae</taxon>
        <taxon>Xanthomonas</taxon>
    </lineage>
</organism>
<dbReference type="Pfam" id="PF13332">
    <property type="entry name" value="Fil_haemagg_2"/>
    <property type="match status" value="5"/>
</dbReference>
<sequence length="1187" mass="121884">MDGKVATRTSISTGDSLQLTAGNDLTIRQAEVKAGGDLIAAAGNNLNVESVLNDSETNRYNSRNGKTRVTTTTTTQSIDQQALAAGGNLILSAGNDVNLVAAKLDAGKGLGISAGNDINASTLTTVDTSDVLETRKRFKQTTSTRDETVHGTEFSAGGNVAMQAGNDITLTAASAATKEGGITLAAGNDVNLLAASEQHDAVQDMTKKKKGTFSSKTTTTHDEWHDNVAITTTLSGDTVQIAAGNDLLSQGAQVASTGDVVLAAGNNLTLDAVQNTHSEEHEKTVKKSGLYGGGGFSVALGVTKKADGLDVTEVTNTGSLVGSTDGAVTMTAGNKVAITGSDVLSATSTTIVGKEVTIAAAENTVDTVQTSKQQSAGITLGLTGGAVDAAQAIYGAVKRGSEVEDDRLKALYAAKAGYAVSDTVGMVNNGLKGYDGQAVAGNTTKAGTAAADGAQGAANAAGVSLRLGIGASSSSSKTTTHEETTGGSRILSNGDVTIAATGGDLNVVGSKIAGENVALAAANNLNLLSNKETNTTKSENKNAGGEIGISVGAVTGYYLSVSAGKGSAKGNSDLRTESVVTANDTLTLVSGNDTTIQGAQAIGNKVLANVGGDLLIKSEQDTNEYKSKQQQASLTLATGSGSGGSYSQQNVNSSYTSVTEQSGIQAGNGGFDIVVGGDTKLVGGAIVSSASSSLNTLSTDSLTAEDLKNKAEYEANSLGVSVSGSGFKPTLGLPQSDKDSSVTHSAIAAGSMEVRNGNSSALDGIKRDTDELANSGLKKIFDEQKVSERMEIGSVATDLVRNYQAQQIRKKQEAIDDVQKRADQALADGNLQLSSDLRAEVVSLREDRDGGKVGKTLTYAGVGFGLSLLTGSSSLGDTLSYAKDLFLYNGAELNADTAIRQGHETQAIAFTCGVGKTPDQCAGLKPPAGKGVDGLLAWGKENDVVINFLNEIPEGANIIATNGILNNPQRAGQLAMGHDRRSKVDDTVYVQYYGTGGLATDLFAAGWEKFAVPFGLNSSETTRSLADAILRQGDNADLELLAHSRGTIVMANALAAVADSGYKNDNSGFNSINVGSAVRAGRLANPIKSVIGDGRISDHMVYLNNPDDFMPSILGVSFIGGTKYADPSDADYYVHKVRSNFWKSVFGVGSLGGDDTAHNGYINNNIKSPNNWNEKKVDEYNKMVGGK</sequence>
<dbReference type="EMBL" id="AEQV01000233">
    <property type="protein sequence ID" value="EGD07229.1"/>
    <property type="molecule type" value="Genomic_DNA"/>
</dbReference>
<dbReference type="AlphaFoldDB" id="F0BJW7"/>
<name>F0BJW7_9XANT</name>
<gene>
    <name evidence="2" type="ORF">XVE_4578</name>
</gene>
<comment type="caution">
    <text evidence="2">The sequence shown here is derived from an EMBL/GenBank/DDBJ whole genome shotgun (WGS) entry which is preliminary data.</text>
</comment>
<evidence type="ECO:0000313" key="2">
    <source>
        <dbReference type="EMBL" id="EGD07229.1"/>
    </source>
</evidence>
<evidence type="ECO:0000256" key="1">
    <source>
        <dbReference type="SAM" id="MobiDB-lite"/>
    </source>
</evidence>